<evidence type="ECO:0000256" key="2">
    <source>
        <dbReference type="ARBA" id="ARBA00022448"/>
    </source>
</evidence>
<feature type="compositionally biased region" description="Polar residues" evidence="8">
    <location>
        <begin position="107"/>
        <end position="123"/>
    </location>
</feature>
<evidence type="ECO:0000256" key="6">
    <source>
        <dbReference type="ARBA" id="ARBA00023132"/>
    </source>
</evidence>
<evidence type="ECO:0000256" key="5">
    <source>
        <dbReference type="ARBA" id="ARBA00023010"/>
    </source>
</evidence>
<gene>
    <name evidence="9" type="ORF">AVEN_173829_1</name>
</gene>
<dbReference type="PANTHER" id="PTHR13257">
    <property type="entry name" value="NUCLEOPORIN NUP84-RELATED"/>
    <property type="match status" value="1"/>
</dbReference>
<evidence type="ECO:0000256" key="3">
    <source>
        <dbReference type="ARBA" id="ARBA00022816"/>
    </source>
</evidence>
<evidence type="ECO:0000313" key="10">
    <source>
        <dbReference type="Proteomes" id="UP000499080"/>
    </source>
</evidence>
<dbReference type="InterPro" id="IPR019321">
    <property type="entry name" value="Nucleoporin_Nup88"/>
</dbReference>
<keyword evidence="5" id="KW-0811">Translocation</keyword>
<comment type="subcellular location">
    <subcellularLocation>
        <location evidence="1">Nucleus</location>
        <location evidence="1">Nuclear pore complex</location>
    </subcellularLocation>
</comment>
<feature type="region of interest" description="Disordered" evidence="8">
    <location>
        <begin position="96"/>
        <end position="123"/>
    </location>
</feature>
<keyword evidence="2" id="KW-0813">Transport</keyword>
<dbReference type="GO" id="GO:0000056">
    <property type="term" value="P:ribosomal small subunit export from nucleus"/>
    <property type="evidence" value="ECO:0007669"/>
    <property type="project" value="InterPro"/>
</dbReference>
<keyword evidence="7" id="KW-0539">Nucleus</keyword>
<dbReference type="GO" id="GO:0006606">
    <property type="term" value="P:protein import into nucleus"/>
    <property type="evidence" value="ECO:0007669"/>
    <property type="project" value="TreeGrafter"/>
</dbReference>
<keyword evidence="3" id="KW-0509">mRNA transport</keyword>
<keyword evidence="4" id="KW-0653">Protein transport</keyword>
<proteinExistence type="predicted"/>
<dbReference type="GO" id="GO:0000055">
    <property type="term" value="P:ribosomal large subunit export from nucleus"/>
    <property type="evidence" value="ECO:0007669"/>
    <property type="project" value="InterPro"/>
</dbReference>
<dbReference type="GO" id="GO:0005643">
    <property type="term" value="C:nuclear pore"/>
    <property type="evidence" value="ECO:0007669"/>
    <property type="project" value="UniProtKB-SubCell"/>
</dbReference>
<dbReference type="OrthoDB" id="341482at2759"/>
<keyword evidence="6" id="KW-0906">Nuclear pore complex</keyword>
<dbReference type="Proteomes" id="UP000499080">
    <property type="component" value="Unassembled WGS sequence"/>
</dbReference>
<evidence type="ECO:0000256" key="4">
    <source>
        <dbReference type="ARBA" id="ARBA00022927"/>
    </source>
</evidence>
<organism evidence="9 10">
    <name type="scientific">Araneus ventricosus</name>
    <name type="common">Orbweaver spider</name>
    <name type="synonym">Epeira ventricosa</name>
    <dbReference type="NCBI Taxonomy" id="182803"/>
    <lineage>
        <taxon>Eukaryota</taxon>
        <taxon>Metazoa</taxon>
        <taxon>Ecdysozoa</taxon>
        <taxon>Arthropoda</taxon>
        <taxon>Chelicerata</taxon>
        <taxon>Arachnida</taxon>
        <taxon>Araneae</taxon>
        <taxon>Araneomorphae</taxon>
        <taxon>Entelegynae</taxon>
        <taxon>Araneoidea</taxon>
        <taxon>Araneidae</taxon>
        <taxon>Araneus</taxon>
    </lineage>
</organism>
<comment type="caution">
    <text evidence="9">The sequence shown here is derived from an EMBL/GenBank/DDBJ whole genome shotgun (WGS) entry which is preliminary data.</text>
</comment>
<dbReference type="AlphaFoldDB" id="A0A4Y1ZKF0"/>
<evidence type="ECO:0000256" key="8">
    <source>
        <dbReference type="SAM" id="MobiDB-lite"/>
    </source>
</evidence>
<name>A0A4Y1ZKF0_ARAVE</name>
<feature type="non-terminal residue" evidence="9">
    <location>
        <position position="1"/>
    </location>
</feature>
<dbReference type="EMBL" id="BGPR01075321">
    <property type="protein sequence ID" value="GBL54726.1"/>
    <property type="molecule type" value="Genomic_DNA"/>
</dbReference>
<reference evidence="9 10" key="1">
    <citation type="journal article" date="2019" name="Sci. Rep.">
        <title>Orb-weaving spider Araneus ventricosus genome elucidates the spidroin gene catalogue.</title>
        <authorList>
            <person name="Kono N."/>
            <person name="Nakamura H."/>
            <person name="Ohtoshi R."/>
            <person name="Moran D.A.P."/>
            <person name="Shinohara A."/>
            <person name="Yoshida Y."/>
            <person name="Fujiwara M."/>
            <person name="Mori M."/>
            <person name="Tomita M."/>
            <person name="Arakawa K."/>
        </authorList>
    </citation>
    <scope>NUCLEOTIDE SEQUENCE [LARGE SCALE GENOMIC DNA]</scope>
</reference>
<evidence type="ECO:0000256" key="1">
    <source>
        <dbReference type="ARBA" id="ARBA00004567"/>
    </source>
</evidence>
<keyword evidence="10" id="KW-1185">Reference proteome</keyword>
<protein>
    <submittedName>
        <fullName evidence="9">Uncharacterized protein</fullName>
    </submittedName>
</protein>
<dbReference type="PANTHER" id="PTHR13257:SF0">
    <property type="entry name" value="NUCLEAR PORE COMPLEX PROTEIN NUP88"/>
    <property type="match status" value="1"/>
</dbReference>
<accession>A0A4Y1ZKF0</accession>
<evidence type="ECO:0000256" key="7">
    <source>
        <dbReference type="ARBA" id="ARBA00023242"/>
    </source>
</evidence>
<sequence length="137" mass="16092">IKVLTQQKEYQLQDISKTQEEKEKLILEAERLAEKYEDANANQQKLLKRIETVLQKFQQNLPYLSNAELNMKETLVAHEEKLKAFETSLEQIKKKLKHQKEKKQDSVEGNATPKSDMSNLNLTETQIKHVKELLMQE</sequence>
<dbReference type="GO" id="GO:0017056">
    <property type="term" value="F:structural constituent of nuclear pore"/>
    <property type="evidence" value="ECO:0007669"/>
    <property type="project" value="InterPro"/>
</dbReference>
<dbReference type="GO" id="GO:0006406">
    <property type="term" value="P:mRNA export from nucleus"/>
    <property type="evidence" value="ECO:0007669"/>
    <property type="project" value="TreeGrafter"/>
</dbReference>
<dbReference type="Pfam" id="PF10168">
    <property type="entry name" value="Nup88"/>
    <property type="match status" value="1"/>
</dbReference>
<dbReference type="InterPro" id="IPR037700">
    <property type="entry name" value="NUP88/NUP82"/>
</dbReference>
<evidence type="ECO:0000313" key="9">
    <source>
        <dbReference type="EMBL" id="GBL54726.1"/>
    </source>
</evidence>